<dbReference type="Pfam" id="PF03732">
    <property type="entry name" value="Retrotrans_gag"/>
    <property type="match status" value="1"/>
</dbReference>
<organism evidence="2">
    <name type="scientific">Sesamum latifolium</name>
    <dbReference type="NCBI Taxonomy" id="2727402"/>
    <lineage>
        <taxon>Eukaryota</taxon>
        <taxon>Viridiplantae</taxon>
        <taxon>Streptophyta</taxon>
        <taxon>Embryophyta</taxon>
        <taxon>Tracheophyta</taxon>
        <taxon>Spermatophyta</taxon>
        <taxon>Magnoliopsida</taxon>
        <taxon>eudicotyledons</taxon>
        <taxon>Gunneridae</taxon>
        <taxon>Pentapetalae</taxon>
        <taxon>asterids</taxon>
        <taxon>lamiids</taxon>
        <taxon>Lamiales</taxon>
        <taxon>Pedaliaceae</taxon>
        <taxon>Sesamum</taxon>
    </lineage>
</organism>
<evidence type="ECO:0000313" key="2">
    <source>
        <dbReference type="EMBL" id="KAL0420331.1"/>
    </source>
</evidence>
<gene>
    <name evidence="2" type="ORF">Slati_3056000</name>
</gene>
<proteinExistence type="predicted"/>
<dbReference type="InterPro" id="IPR005162">
    <property type="entry name" value="Retrotrans_gag_dom"/>
</dbReference>
<protein>
    <recommendedName>
        <fullName evidence="1">Retrotransposon gag domain-containing protein</fullName>
    </recommendedName>
</protein>
<dbReference type="EMBL" id="JACGWN010000011">
    <property type="protein sequence ID" value="KAL0420331.1"/>
    <property type="molecule type" value="Genomic_DNA"/>
</dbReference>
<dbReference type="AlphaFoldDB" id="A0AAW2UWC5"/>
<reference evidence="2" key="2">
    <citation type="journal article" date="2024" name="Plant">
        <title>Genomic evolution and insights into agronomic trait innovations of Sesamum species.</title>
        <authorList>
            <person name="Miao H."/>
            <person name="Wang L."/>
            <person name="Qu L."/>
            <person name="Liu H."/>
            <person name="Sun Y."/>
            <person name="Le M."/>
            <person name="Wang Q."/>
            <person name="Wei S."/>
            <person name="Zheng Y."/>
            <person name="Lin W."/>
            <person name="Duan Y."/>
            <person name="Cao H."/>
            <person name="Xiong S."/>
            <person name="Wang X."/>
            <person name="Wei L."/>
            <person name="Li C."/>
            <person name="Ma Q."/>
            <person name="Ju M."/>
            <person name="Zhao R."/>
            <person name="Li G."/>
            <person name="Mu C."/>
            <person name="Tian Q."/>
            <person name="Mei H."/>
            <person name="Zhang T."/>
            <person name="Gao T."/>
            <person name="Zhang H."/>
        </authorList>
    </citation>
    <scope>NUCLEOTIDE SEQUENCE</scope>
    <source>
        <strain evidence="2">KEN1</strain>
    </source>
</reference>
<reference evidence="2" key="1">
    <citation type="submission" date="2020-06" db="EMBL/GenBank/DDBJ databases">
        <authorList>
            <person name="Li T."/>
            <person name="Hu X."/>
            <person name="Zhang T."/>
            <person name="Song X."/>
            <person name="Zhang H."/>
            <person name="Dai N."/>
            <person name="Sheng W."/>
            <person name="Hou X."/>
            <person name="Wei L."/>
        </authorList>
    </citation>
    <scope>NUCLEOTIDE SEQUENCE</scope>
    <source>
        <strain evidence="2">KEN1</strain>
        <tissue evidence="2">Leaf</tissue>
    </source>
</reference>
<comment type="caution">
    <text evidence="2">The sequence shown here is derived from an EMBL/GenBank/DDBJ whole genome shotgun (WGS) entry which is preliminary data.</text>
</comment>
<sequence>MEAYFQAGKVPDAEKVSITSMYHTGNAKLWWRSRLSDDASTNRERIEMWEVLKNELKNQFLPCNTSWVGRESLQNLRHTGTIREFVKEFSSLMDVRDMSEEDKLFNFMAGLQPWAQTELRRQGVKDLPSAIAVADHLADFKVVNDPEQRKDDLGNGKAKFGNKFKKKEKAKEVITETSEPRVVEKN</sequence>
<name>A0AAW2UWC5_9LAMI</name>
<evidence type="ECO:0000259" key="1">
    <source>
        <dbReference type="Pfam" id="PF03732"/>
    </source>
</evidence>
<accession>A0AAW2UWC5</accession>
<feature type="domain" description="Retrotransposon gag" evidence="1">
    <location>
        <begin position="19"/>
        <end position="113"/>
    </location>
</feature>